<evidence type="ECO:0000313" key="7">
    <source>
        <dbReference type="EMBL" id="QIV85494.1"/>
    </source>
</evidence>
<feature type="active site" evidence="4">
    <location>
        <position position="167"/>
    </location>
</feature>
<sequence length="263" mass="26545">MMRVGVIGAGRMGAPMVRRLAEAGHQVRVLGRTEEKRRAVAELGATPVADAAQVADGAEAVVICLFTDEQVRTVVDTALLAAVPAGAVLIVHTTGSPRTVEHLRALAPHLDVVDAPVSGGPHDIAAGQVTLFVGGPDDAVRRAQPVLTAYGSPVLHVGALGAGQKVKLINNTLFAAQIGLLAEAAQLADSLGLAESALLEALPHGSGASRALDNVARAGSTAAFVAAVGEFIGKDVAVIRQTVAELGTDLGALNAVVDAGLGR</sequence>
<dbReference type="GO" id="GO:0050661">
    <property type="term" value="F:NADP binding"/>
    <property type="evidence" value="ECO:0007669"/>
    <property type="project" value="InterPro"/>
</dbReference>
<evidence type="ECO:0000256" key="2">
    <source>
        <dbReference type="ARBA" id="ARBA00023002"/>
    </source>
</evidence>
<dbReference type="InterPro" id="IPR029154">
    <property type="entry name" value="HIBADH-like_NADP-bd"/>
</dbReference>
<gene>
    <name evidence="7" type="ORF">EXE63_24370</name>
</gene>
<dbReference type="InterPro" id="IPR008927">
    <property type="entry name" value="6-PGluconate_DH-like_C_sf"/>
</dbReference>
<evidence type="ECO:0000313" key="8">
    <source>
        <dbReference type="Proteomes" id="UP000501849"/>
    </source>
</evidence>
<dbReference type="Pfam" id="PF03446">
    <property type="entry name" value="NAD_binding_2"/>
    <property type="match status" value="1"/>
</dbReference>
<name>A0A6H0SDW3_9MYCO</name>
<dbReference type="PIRSF" id="PIRSF000103">
    <property type="entry name" value="HIBADH"/>
    <property type="match status" value="1"/>
</dbReference>
<dbReference type="SUPFAM" id="SSF48179">
    <property type="entry name" value="6-phosphogluconate dehydrogenase C-terminal domain-like"/>
    <property type="match status" value="1"/>
</dbReference>
<dbReference type="Proteomes" id="UP000501849">
    <property type="component" value="Chromosome"/>
</dbReference>
<dbReference type="InterPro" id="IPR015815">
    <property type="entry name" value="HIBADH-related"/>
</dbReference>
<dbReference type="GO" id="GO:0051287">
    <property type="term" value="F:NAD binding"/>
    <property type="evidence" value="ECO:0007669"/>
    <property type="project" value="InterPro"/>
</dbReference>
<evidence type="ECO:0000259" key="5">
    <source>
        <dbReference type="Pfam" id="PF03446"/>
    </source>
</evidence>
<dbReference type="GO" id="GO:0016491">
    <property type="term" value="F:oxidoreductase activity"/>
    <property type="evidence" value="ECO:0007669"/>
    <property type="project" value="UniProtKB-KW"/>
</dbReference>
<keyword evidence="3" id="KW-0520">NAD</keyword>
<organism evidence="7 8">
    <name type="scientific">Mycolicibacterium frederiksbergense</name>
    <dbReference type="NCBI Taxonomy" id="117567"/>
    <lineage>
        <taxon>Bacteria</taxon>
        <taxon>Bacillati</taxon>
        <taxon>Actinomycetota</taxon>
        <taxon>Actinomycetes</taxon>
        <taxon>Mycobacteriales</taxon>
        <taxon>Mycobacteriaceae</taxon>
        <taxon>Mycolicibacterium</taxon>
    </lineage>
</organism>
<reference evidence="7 8" key="1">
    <citation type="submission" date="2019-04" db="EMBL/GenBank/DDBJ databases">
        <title>Draft, Whole-Genome Sequence of the Anthracene-degrading Mycobacterium frederiksbergense LB501T, Isolated from a Polycyclic Aromatic Hydrocarbon (PAH)-Contaminated Soil.</title>
        <authorList>
            <person name="Augelletti F."/>
        </authorList>
    </citation>
    <scope>NUCLEOTIDE SEQUENCE [LARGE SCALE GENOMIC DNA]</scope>
    <source>
        <strain evidence="7 8">LB 501T</strain>
    </source>
</reference>
<dbReference type="InterPro" id="IPR013328">
    <property type="entry name" value="6PGD_dom2"/>
</dbReference>
<dbReference type="Gene3D" id="3.40.50.720">
    <property type="entry name" value="NAD(P)-binding Rossmann-like Domain"/>
    <property type="match status" value="1"/>
</dbReference>
<dbReference type="InterPro" id="IPR006115">
    <property type="entry name" value="6PGDH_NADP-bd"/>
</dbReference>
<accession>A0A6H0SDW3</accession>
<feature type="domain" description="3-hydroxyisobutyrate dehydrogenase-like NAD-binding" evidence="6">
    <location>
        <begin position="161"/>
        <end position="255"/>
    </location>
</feature>
<dbReference type="Gene3D" id="1.10.1040.10">
    <property type="entry name" value="N-(1-d-carboxylethyl)-l-norvaline Dehydrogenase, domain 2"/>
    <property type="match status" value="1"/>
</dbReference>
<dbReference type="KEGG" id="mfre:EXE63_24370"/>
<dbReference type="PANTHER" id="PTHR43060">
    <property type="entry name" value="3-HYDROXYISOBUTYRATE DEHYDROGENASE-LIKE 1, MITOCHONDRIAL-RELATED"/>
    <property type="match status" value="1"/>
</dbReference>
<keyword evidence="2" id="KW-0560">Oxidoreductase</keyword>
<comment type="similarity">
    <text evidence="1">Belongs to the HIBADH-related family.</text>
</comment>
<dbReference type="PANTHER" id="PTHR43060:SF15">
    <property type="entry name" value="3-HYDROXYISOBUTYRATE DEHYDROGENASE-LIKE 1, MITOCHONDRIAL-RELATED"/>
    <property type="match status" value="1"/>
</dbReference>
<evidence type="ECO:0000256" key="4">
    <source>
        <dbReference type="PIRSR" id="PIRSR000103-1"/>
    </source>
</evidence>
<evidence type="ECO:0000256" key="3">
    <source>
        <dbReference type="ARBA" id="ARBA00023027"/>
    </source>
</evidence>
<protein>
    <submittedName>
        <fullName evidence="7">NAD(P)-dependent oxidoreductase</fullName>
    </submittedName>
</protein>
<evidence type="ECO:0000256" key="1">
    <source>
        <dbReference type="ARBA" id="ARBA00009080"/>
    </source>
</evidence>
<dbReference type="EMBL" id="CP038799">
    <property type="protein sequence ID" value="QIV85494.1"/>
    <property type="molecule type" value="Genomic_DNA"/>
</dbReference>
<dbReference type="Pfam" id="PF14833">
    <property type="entry name" value="NAD_binding_11"/>
    <property type="match status" value="1"/>
</dbReference>
<dbReference type="InterPro" id="IPR036291">
    <property type="entry name" value="NAD(P)-bd_dom_sf"/>
</dbReference>
<dbReference type="AlphaFoldDB" id="A0A6H0SDW3"/>
<keyword evidence="8" id="KW-1185">Reference proteome</keyword>
<proteinExistence type="inferred from homology"/>
<feature type="domain" description="6-phosphogluconate dehydrogenase NADP-binding" evidence="5">
    <location>
        <begin position="3"/>
        <end position="158"/>
    </location>
</feature>
<dbReference type="SUPFAM" id="SSF51735">
    <property type="entry name" value="NAD(P)-binding Rossmann-fold domains"/>
    <property type="match status" value="1"/>
</dbReference>
<evidence type="ECO:0000259" key="6">
    <source>
        <dbReference type="Pfam" id="PF14833"/>
    </source>
</evidence>